<dbReference type="Gene3D" id="2.60.40.10">
    <property type="entry name" value="Immunoglobulins"/>
    <property type="match status" value="1"/>
</dbReference>
<dbReference type="EMBL" id="CP051128">
    <property type="protein sequence ID" value="QIZ05545.1"/>
    <property type="molecule type" value="Genomic_DNA"/>
</dbReference>
<dbReference type="Pfam" id="PF00041">
    <property type="entry name" value="fn3"/>
    <property type="match status" value="1"/>
</dbReference>
<dbReference type="Proteomes" id="UP000501868">
    <property type="component" value="Chromosome"/>
</dbReference>
<evidence type="ECO:0000256" key="1">
    <source>
        <dbReference type="ARBA" id="ARBA00004196"/>
    </source>
</evidence>
<dbReference type="Gene3D" id="2.60.40.1080">
    <property type="match status" value="1"/>
</dbReference>
<reference evidence="4 5" key="1">
    <citation type="submission" date="2020-04" db="EMBL/GenBank/DDBJ databases">
        <title>Genome-Wide Identification of 5-Methylcytosine Sites in Bacterial Genomes By High-Throughput Sequencing of MspJI Restriction Fragments.</title>
        <authorList>
            <person name="Wu V."/>
        </authorList>
    </citation>
    <scope>NUCLEOTIDE SEQUENCE [LARGE SCALE GENOMIC DNA]</scope>
    <source>
        <strain evidence="4 5">S2</strain>
    </source>
</reference>
<dbReference type="InterPro" id="IPR042229">
    <property type="entry name" value="Listeria/Bacterioides_rpt_sf"/>
</dbReference>
<dbReference type="InterPro" id="IPR036116">
    <property type="entry name" value="FN3_sf"/>
</dbReference>
<organism evidence="4 5">
    <name type="scientific">Priestia megaterium</name>
    <name type="common">Bacillus megaterium</name>
    <dbReference type="NCBI Taxonomy" id="1404"/>
    <lineage>
        <taxon>Bacteria</taxon>
        <taxon>Bacillati</taxon>
        <taxon>Bacillota</taxon>
        <taxon>Bacilli</taxon>
        <taxon>Bacillales</taxon>
        <taxon>Bacillaceae</taxon>
        <taxon>Priestia</taxon>
    </lineage>
</organism>
<protein>
    <recommendedName>
        <fullName evidence="3">Fibronectin type-III domain-containing protein</fullName>
    </recommendedName>
</protein>
<comment type="subcellular location">
    <subcellularLocation>
        <location evidence="1">Cell envelope</location>
    </subcellularLocation>
</comment>
<evidence type="ECO:0000313" key="4">
    <source>
        <dbReference type="EMBL" id="QIZ05545.1"/>
    </source>
</evidence>
<dbReference type="SUPFAM" id="SSF49265">
    <property type="entry name" value="Fibronectin type III"/>
    <property type="match status" value="1"/>
</dbReference>
<dbReference type="Gene3D" id="2.60.40.4270">
    <property type="entry name" value="Listeria-Bacteroides repeat domain"/>
    <property type="match status" value="2"/>
</dbReference>
<reference evidence="4 5" key="2">
    <citation type="submission" date="2020-04" db="EMBL/GenBank/DDBJ databases">
        <authorList>
            <person name="Fomenkov A."/>
            <person name="Anton B.P."/>
            <person name="Roberts R.J."/>
        </authorList>
    </citation>
    <scope>NUCLEOTIDE SEQUENCE [LARGE SCALE GENOMIC DNA]</scope>
    <source>
        <strain evidence="4 5">S2</strain>
    </source>
</reference>
<feature type="domain" description="Fibronectin type-III" evidence="3">
    <location>
        <begin position="1350"/>
        <end position="1439"/>
    </location>
</feature>
<dbReference type="Pfam" id="PF09479">
    <property type="entry name" value="Flg_new"/>
    <property type="match status" value="2"/>
</dbReference>
<feature type="signal peptide" evidence="2">
    <location>
        <begin position="1"/>
        <end position="33"/>
    </location>
</feature>
<feature type="chain" id="PRO_5026063515" description="Fibronectin type-III domain-containing protein" evidence="2">
    <location>
        <begin position="34"/>
        <end position="1439"/>
    </location>
</feature>
<evidence type="ECO:0000313" key="5">
    <source>
        <dbReference type="Proteomes" id="UP000501868"/>
    </source>
</evidence>
<gene>
    <name evidence="4" type="ORF">HFZ78_01245</name>
</gene>
<dbReference type="InterPro" id="IPR003961">
    <property type="entry name" value="FN3_dom"/>
</dbReference>
<name>A0A6H1NWD2_PRIMG</name>
<evidence type="ECO:0000259" key="3">
    <source>
        <dbReference type="PROSITE" id="PS50853"/>
    </source>
</evidence>
<accession>A0A6H1NWD2</accession>
<sequence>MKRSKWRFSKSVTTAALALSMVAGNFSSMVVEAAPTVSTQAFTVKNVSTGTSIYMNSTQITHAKPTGLDTTKPVKWTTSDPYVAYVDMVGNANGDYSGKILGVSGGSARITGSGVDVDGNSKTVNITVTVVESQSTTHLEKVVYYYNAGDPNIPAALAQTNWQTTNIPTAPSGKKFPSKSYVGYVNGEDGVKWLVSKDTLIKSNDKILLGEEDKPHGVITGIVSDAITLYDPNLSSADQIQYLQGGRYIPQTGESSGSGTNNGGTVQSFNAKEVITNIMPDGNNGLWVLGEKGNVTHIVRKQMSLMGKALLQTEISRNYTDRFGFQSGSMSFSSTADMIKALMTADKDAARATGDTDNDGLWTTMYASGEIWRYNYMKENFGESDARTKDAKASAIRAVESIVTLGYVSGTQLKVTSKNNVNDYVYVVNSYGGNVSTVDEAKAWLAENEGKPVYVDENGKYTLDHTKKPASSGFFARSYKVNTSNNGATVPEAETWDNAWIKKKAGQTTDVNGKTVYYNVPGSFKNGTNPALKVYDTVAVPPRLTEIFANQNGDFDADTKALDSNKVVYKATTSTDELVGHYFTLDLAYKAFKEEDPELAALIKNDMINHTNALVLNNYFQLTVNGENPPESRFNEGTIRGNGLNVPNAPTRWANMNPEYLDGNKDAWGRDADYEDGPLNAQLQLQALVVARDLGDYTPEEKAILEAQGIDVIKPLDFENEYKVMNGVKASTTANQHNDFEVRYPKTHNSKSMLDMTLQYLARYFGIAAHNGDDIGVSGVTHESYMNYSDEEEEALAYYTLSHHADKFNGDEILEGMNQWWTNEKREKNPFMTTFYAASLGALKAKGIDIGNAQVDLAGSEWYMSRIPNNFMNWDVLSANRNDVTHVAPNLMADQLIPRDEVMMSKYNTNIFGTMDRRTIDSGNSRTMESSTVISMPYWITQNPEDAAYVEDLGSKVTAPVNDGTESLKYPTNLASMNPNAKYNADSHTFTINVGDSVKLDAKTTGYVRNVSWATNSWDQAGYSNGLPTQINPESNTSQVLDLRNIATYGDEGNVSPTDLSVNGEYYGAYATGLKPGTSTVTAYVIDGFFRTPAKITYTIKVVDPKKSAEKTAPAKVDEVNFAYPTWLKNAMADPKRNTDGNKFVEVSYESSSPDDVAVDEETGNITYKTETPANIIATVVYSGMTMNAEAQFPNDSHVMTFVSPVSKNPTYTVSFDSQGGSTVDSRTAGYNEKITAPTPTKVGYTFAGWYNEAVSNTVPYNFNVTGSVKLTAHWTINSYKVTFNSNGGSTVATKIANYNTVIAKPTNPTRKGFVFVGWYKDAAFKSAWNFTTDKLTANTTLYAKWMVATPTGLKAAKASTTSIKLTWTAVSGVSGYEIDRATASNFTGKVTKTTTTGTLTATGLVKGKTYYFKVRAYNVVGNVKVYSNYTTVVPFKLY</sequence>
<proteinExistence type="predicted"/>
<keyword evidence="2" id="KW-0732">Signal</keyword>
<dbReference type="SMART" id="SM00060">
    <property type="entry name" value="FN3"/>
    <property type="match status" value="1"/>
</dbReference>
<evidence type="ECO:0000256" key="2">
    <source>
        <dbReference type="SAM" id="SignalP"/>
    </source>
</evidence>
<dbReference type="NCBIfam" id="TIGR02543">
    <property type="entry name" value="List_Bact_rpt"/>
    <property type="match status" value="2"/>
</dbReference>
<dbReference type="GO" id="GO:0030313">
    <property type="term" value="C:cell envelope"/>
    <property type="evidence" value="ECO:0007669"/>
    <property type="project" value="UniProtKB-SubCell"/>
</dbReference>
<dbReference type="InterPro" id="IPR013783">
    <property type="entry name" value="Ig-like_fold"/>
</dbReference>
<dbReference type="InterPro" id="IPR013378">
    <property type="entry name" value="InlB-like_B-rpt"/>
</dbReference>
<dbReference type="PROSITE" id="PS50853">
    <property type="entry name" value="FN3"/>
    <property type="match status" value="1"/>
</dbReference>